<dbReference type="Proteomes" id="UP000463138">
    <property type="component" value="Unassembled WGS sequence"/>
</dbReference>
<name>A0A7V7GQS9_9GAMM</name>
<protein>
    <submittedName>
        <fullName evidence="1">DUF2971 domain-containing protein</fullName>
    </submittedName>
</protein>
<evidence type="ECO:0000313" key="2">
    <source>
        <dbReference type="Proteomes" id="UP000463138"/>
    </source>
</evidence>
<dbReference type="InterPro" id="IPR021352">
    <property type="entry name" value="DUF2971"/>
</dbReference>
<dbReference type="Pfam" id="PF11185">
    <property type="entry name" value="DUF2971"/>
    <property type="match status" value="1"/>
</dbReference>
<proteinExistence type="predicted"/>
<organism evidence="1 2">
    <name type="scientific">Halopseudomonas laoshanensis</name>
    <dbReference type="NCBI Taxonomy" id="2268758"/>
    <lineage>
        <taxon>Bacteria</taxon>
        <taxon>Pseudomonadati</taxon>
        <taxon>Pseudomonadota</taxon>
        <taxon>Gammaproteobacteria</taxon>
        <taxon>Pseudomonadales</taxon>
        <taxon>Pseudomonadaceae</taxon>
        <taxon>Halopseudomonas</taxon>
    </lineage>
</organism>
<accession>A0A7V7GQS9</accession>
<comment type="caution">
    <text evidence="1">The sequence shown here is derived from an EMBL/GenBank/DDBJ whole genome shotgun (WGS) entry which is preliminary data.</text>
</comment>
<dbReference type="EMBL" id="QOVF01000006">
    <property type="protein sequence ID" value="KAA0692497.1"/>
    <property type="molecule type" value="Genomic_DNA"/>
</dbReference>
<keyword evidence="2" id="KW-1185">Reference proteome</keyword>
<dbReference type="OrthoDB" id="4119964at2"/>
<dbReference type="AlphaFoldDB" id="A0A7V7GQS9"/>
<reference evidence="1 2" key="1">
    <citation type="submission" date="2018-07" db="EMBL/GenBank/DDBJ databases">
        <title>Pseudomonas laoshanensis sp. nov., isolated from soil.</title>
        <authorList>
            <person name="Sun J."/>
            <person name="Yu L."/>
            <person name="Wang M."/>
            <person name="Zhang C."/>
        </authorList>
    </citation>
    <scope>NUCLEOTIDE SEQUENCE [LARGE SCALE GENOMIC DNA]</scope>
    <source>
        <strain evidence="1 2">Y22</strain>
    </source>
</reference>
<gene>
    <name evidence="1" type="ORF">DT594_16235</name>
</gene>
<sequence>MNHSKIKSLYKYVASTQRVLDMVESQEVWFSTMSKFNDPFEGIYDIVDDISHEAIISLAVKSLSEEGYSWSGISSHIAKNIMKDDFGGLPIKDEVKTKIKESVQGMIEATKRSGIISLAEDPKNILMWSHYANEHKGVCVELERNIDEDLGDNKRCRPVTYSKEYPQPSIEDILKGDHALTDKVAYTKSVDWAYEKEWRVRRDRGDCLHPLPGPIRSIILGAKWEGDLGEIQSFCVVNGISLLVASITKGEFSLSFEDITHKHL</sequence>
<evidence type="ECO:0000313" key="1">
    <source>
        <dbReference type="EMBL" id="KAA0692497.1"/>
    </source>
</evidence>